<organism evidence="1 2">
    <name type="scientific">Candidatus Lokiarchaeum ossiferum</name>
    <dbReference type="NCBI Taxonomy" id="2951803"/>
    <lineage>
        <taxon>Archaea</taxon>
        <taxon>Promethearchaeati</taxon>
        <taxon>Promethearchaeota</taxon>
        <taxon>Promethearchaeia</taxon>
        <taxon>Promethearchaeales</taxon>
        <taxon>Promethearchaeaceae</taxon>
        <taxon>Candidatus Lokiarchaeum</taxon>
    </lineage>
</organism>
<sequence length="78" mass="9002">MRTNRKFSKNISVNESGECNYPEGNCFPNARGLKKESKKAFSVQEKISVMKSSSKNLKIEITHMFLQLQKHYHALRAN</sequence>
<dbReference type="Proteomes" id="UP001208689">
    <property type="component" value="Chromosome"/>
</dbReference>
<proteinExistence type="predicted"/>
<evidence type="ECO:0000313" key="1">
    <source>
        <dbReference type="EMBL" id="UYP45931.1"/>
    </source>
</evidence>
<keyword evidence="2" id="KW-1185">Reference proteome</keyword>
<protein>
    <submittedName>
        <fullName evidence="1">Uncharacterized protein</fullName>
    </submittedName>
</protein>
<evidence type="ECO:0000313" key="2">
    <source>
        <dbReference type="Proteomes" id="UP001208689"/>
    </source>
</evidence>
<name>A0ABY6HTP6_9ARCH</name>
<dbReference type="EMBL" id="CP104013">
    <property type="protein sequence ID" value="UYP45931.1"/>
    <property type="molecule type" value="Genomic_DNA"/>
</dbReference>
<accession>A0ABY6HTP6</accession>
<gene>
    <name evidence="1" type="ORF">NEF87_002216</name>
</gene>
<reference evidence="1" key="1">
    <citation type="submission" date="2022-09" db="EMBL/GenBank/DDBJ databases">
        <title>Actin cytoskeleton and complex cell architecture in an #Asgard archaeon.</title>
        <authorList>
            <person name="Ponce Toledo R.I."/>
            <person name="Schleper C."/>
            <person name="Rodrigues Oliveira T."/>
            <person name="Wollweber F."/>
            <person name="Xu J."/>
            <person name="Rittmann S."/>
            <person name="Klingl A."/>
            <person name="Pilhofer M."/>
        </authorList>
    </citation>
    <scope>NUCLEOTIDE SEQUENCE</scope>
    <source>
        <strain evidence="1">B-35</strain>
    </source>
</reference>